<evidence type="ECO:0000256" key="5">
    <source>
        <dbReference type="ARBA" id="ARBA00023136"/>
    </source>
</evidence>
<dbReference type="NCBIfam" id="NF038404">
    <property type="entry name" value="perm_prefix_2"/>
    <property type="match status" value="1"/>
</dbReference>
<keyword evidence="3 6" id="KW-0812">Transmembrane</keyword>
<feature type="domain" description="ABC3 transporter permease C-terminal" evidence="7">
    <location>
        <begin position="751"/>
        <end position="864"/>
    </location>
</feature>
<evidence type="ECO:0000259" key="7">
    <source>
        <dbReference type="Pfam" id="PF02687"/>
    </source>
</evidence>
<feature type="transmembrane region" description="Helical" evidence="6">
    <location>
        <begin position="836"/>
        <end position="857"/>
    </location>
</feature>
<dbReference type="RefSeq" id="WP_089356237.1">
    <property type="nucleotide sequence ID" value="NZ_FZPD01000002.1"/>
</dbReference>
<dbReference type="InterPro" id="IPR047699">
    <property type="entry name" value="Permease_put_prefix"/>
</dbReference>
<evidence type="ECO:0000256" key="3">
    <source>
        <dbReference type="ARBA" id="ARBA00022692"/>
    </source>
</evidence>
<organism evidence="9 10">
    <name type="scientific">Ekhidna lutea</name>
    <dbReference type="NCBI Taxonomy" id="447679"/>
    <lineage>
        <taxon>Bacteria</taxon>
        <taxon>Pseudomonadati</taxon>
        <taxon>Bacteroidota</taxon>
        <taxon>Cytophagia</taxon>
        <taxon>Cytophagales</taxon>
        <taxon>Reichenbachiellaceae</taxon>
        <taxon>Ekhidna</taxon>
    </lineage>
</organism>
<evidence type="ECO:0000313" key="9">
    <source>
        <dbReference type="EMBL" id="SNS84906.1"/>
    </source>
</evidence>
<dbReference type="Pfam" id="PF02687">
    <property type="entry name" value="FtsX"/>
    <property type="match status" value="2"/>
</dbReference>
<keyword evidence="2" id="KW-1003">Cell membrane</keyword>
<dbReference type="Proteomes" id="UP000198393">
    <property type="component" value="Unassembled WGS sequence"/>
</dbReference>
<dbReference type="OrthoDB" id="830694at2"/>
<feature type="domain" description="ABC3 transporter permease C-terminal" evidence="7">
    <location>
        <begin position="363"/>
        <end position="479"/>
    </location>
</feature>
<dbReference type="Pfam" id="PF12704">
    <property type="entry name" value="MacB_PCD"/>
    <property type="match status" value="2"/>
</dbReference>
<name>A0A239HUB6_EKHLU</name>
<evidence type="ECO:0000256" key="1">
    <source>
        <dbReference type="ARBA" id="ARBA00004651"/>
    </source>
</evidence>
<feature type="transmembrane region" description="Helical" evidence="6">
    <location>
        <begin position="360"/>
        <end position="378"/>
    </location>
</feature>
<evidence type="ECO:0000256" key="4">
    <source>
        <dbReference type="ARBA" id="ARBA00022989"/>
    </source>
</evidence>
<dbReference type="InterPro" id="IPR050250">
    <property type="entry name" value="Macrolide_Exporter_MacB"/>
</dbReference>
<feature type="transmembrane region" description="Helical" evidence="6">
    <location>
        <begin position="68"/>
        <end position="86"/>
    </location>
</feature>
<evidence type="ECO:0000313" key="10">
    <source>
        <dbReference type="Proteomes" id="UP000198393"/>
    </source>
</evidence>
<feature type="domain" description="MacB-like periplasmic core" evidence="8">
    <location>
        <begin position="96"/>
        <end position="310"/>
    </location>
</feature>
<feature type="transmembrane region" description="Helical" evidence="6">
    <location>
        <begin position="748"/>
        <end position="773"/>
    </location>
</feature>
<protein>
    <submittedName>
        <fullName evidence="9">Putative ABC transport system permease protein</fullName>
    </submittedName>
</protein>
<dbReference type="InterPro" id="IPR003838">
    <property type="entry name" value="ABC3_permease_C"/>
</dbReference>
<feature type="transmembrane region" description="Helical" evidence="6">
    <location>
        <begin position="412"/>
        <end position="432"/>
    </location>
</feature>
<dbReference type="GO" id="GO:0022857">
    <property type="term" value="F:transmembrane transporter activity"/>
    <property type="evidence" value="ECO:0007669"/>
    <property type="project" value="TreeGrafter"/>
</dbReference>
<gene>
    <name evidence="9" type="ORF">SAMN05421640_1509</name>
</gene>
<dbReference type="PANTHER" id="PTHR30572:SF18">
    <property type="entry name" value="ABC-TYPE MACROLIDE FAMILY EXPORT SYSTEM PERMEASE COMPONENT 2"/>
    <property type="match status" value="1"/>
</dbReference>
<dbReference type="PANTHER" id="PTHR30572">
    <property type="entry name" value="MEMBRANE COMPONENT OF TRANSPORTER-RELATED"/>
    <property type="match status" value="1"/>
</dbReference>
<dbReference type="InterPro" id="IPR025857">
    <property type="entry name" value="MacB_PCD"/>
</dbReference>
<comment type="subcellular location">
    <subcellularLocation>
        <location evidence="1">Cell membrane</location>
        <topology evidence="1">Multi-pass membrane protein</topology>
    </subcellularLocation>
</comment>
<sequence length="871" mass="98610">MENAFPPKWPGKLLRLFINKDYLEEIEGDLEEVFFDDVEHLSLKKAKLHYTLGVFKLFRLSLIKNLKWIYKIGLIITIMRTIKLAFRNLLKFKTHSGINLIGLSLGLAVGGLILLYVMDELAFDNFHEKGDRVYKVVTASEGGMETNAWPIGYKLRTEFPEVESVLYVKNFPSTAKLNHKDKRYDQTIFYASQEFFDLFTFDLTTKGNRENVLTAPYTVAITKSVEDTYFDGDALGKTLTLADTLDFEITGVIENPPSNSHIQFDVLVSFPTIEKLQWWSYTEGWGNFNARNYLLLKEGIDPSVFQVKIKNLYDENIGDWLDEMGVSFSTELIPLKDVYLNETYYNGFGPKGSKKRVNTVTWIAIFLLILACINYVNLSTARSSYRAKEVGMKKVVGSSRTSIVAQFMTESFLLTSIAFIVGLLLMYGSLPFFNNLMDKEYSVVSFLSLKFITGIVLLIIAVTIGSGFYPAWIISSLNPLHALSGKLGQTFQGLSLRKILITFQFFISSGLVIATFIVISQIDYMRTQDLGFEKEQVLIINATDAPSGSSRDVLRGQLQSISGVHAVSHTNALPGRPGWLGQWAYPEKEGGEQVDTEYMAIDENYAEVLGLQFLAGRNFDVERPSELEAGLIINETCVRAMGWNTPENAIGKEIVSPSQRPAGTVIGVVKDYHGLGLQDIIWPQAMDYRSYSYGKYFAIRYSSEQTYDLIKRIESAWDDVYGDYEFDYFFLDEDFDRQYREENQLAKVLTIFAVIILIVSSIGLFGLISFVALSRTKEVGIRKTMGASIGQIIVILSKEFMLLVLIGNLLVIPLVWHYGNEWLNDFAFHTSINPMIFAITMLITVLIAFITVSVQTYKTAKMNPVRALRYE</sequence>
<reference evidence="9 10" key="1">
    <citation type="submission" date="2017-06" db="EMBL/GenBank/DDBJ databases">
        <authorList>
            <person name="Kim H.J."/>
            <person name="Triplett B.A."/>
        </authorList>
    </citation>
    <scope>NUCLEOTIDE SEQUENCE [LARGE SCALE GENOMIC DNA]</scope>
    <source>
        <strain evidence="9 10">DSM 19307</strain>
    </source>
</reference>
<feature type="transmembrane region" description="Helical" evidence="6">
    <location>
        <begin position="452"/>
        <end position="478"/>
    </location>
</feature>
<feature type="transmembrane region" description="Helical" evidence="6">
    <location>
        <begin position="793"/>
        <end position="816"/>
    </location>
</feature>
<keyword evidence="5 6" id="KW-0472">Membrane</keyword>
<dbReference type="EMBL" id="FZPD01000002">
    <property type="protein sequence ID" value="SNS84906.1"/>
    <property type="molecule type" value="Genomic_DNA"/>
</dbReference>
<feature type="domain" description="MacB-like periplasmic core" evidence="8">
    <location>
        <begin position="508"/>
        <end position="707"/>
    </location>
</feature>
<keyword evidence="4 6" id="KW-1133">Transmembrane helix</keyword>
<accession>A0A239HUB6</accession>
<dbReference type="AlphaFoldDB" id="A0A239HUB6"/>
<dbReference type="GO" id="GO:0005886">
    <property type="term" value="C:plasma membrane"/>
    <property type="evidence" value="ECO:0007669"/>
    <property type="project" value="UniProtKB-SubCell"/>
</dbReference>
<feature type="transmembrane region" description="Helical" evidence="6">
    <location>
        <begin position="499"/>
        <end position="519"/>
    </location>
</feature>
<evidence type="ECO:0000259" key="8">
    <source>
        <dbReference type="Pfam" id="PF12704"/>
    </source>
</evidence>
<feature type="transmembrane region" description="Helical" evidence="6">
    <location>
        <begin position="98"/>
        <end position="118"/>
    </location>
</feature>
<evidence type="ECO:0000256" key="6">
    <source>
        <dbReference type="SAM" id="Phobius"/>
    </source>
</evidence>
<evidence type="ECO:0000256" key="2">
    <source>
        <dbReference type="ARBA" id="ARBA00022475"/>
    </source>
</evidence>
<proteinExistence type="predicted"/>
<keyword evidence="10" id="KW-1185">Reference proteome</keyword>